<keyword evidence="6" id="KW-0460">Magnesium</keyword>
<evidence type="ECO:0000256" key="8">
    <source>
        <dbReference type="ARBA" id="ARBA00023235"/>
    </source>
</evidence>
<evidence type="ECO:0000313" key="13">
    <source>
        <dbReference type="EMBL" id="CUS22377.1"/>
    </source>
</evidence>
<dbReference type="InterPro" id="IPR036663">
    <property type="entry name" value="Fumarylacetoacetase_C_sf"/>
</dbReference>
<dbReference type="FunFam" id="3.90.850.10:FF:000014">
    <property type="entry name" value="Uncharacterized mitochondrial hydrolase FMP41"/>
    <property type="match status" value="1"/>
</dbReference>
<sequence>MDYSYLKAARKIICIGRNYAAHVKELNNPFPKQPFFFLKPSSSIVTPHDKQAPQETRQRAECSYRGLNADGTNPGSIMIPEGVKVHHEVELALVMGDYISNASPEAFGPKELRRSISGIALSLDLTARNVQDEAKRKGLPWSIGKGFDTFLPMSKFVPEARLEKSLDLQDAFRLKCTVNSVTRQDGTTDLMLTPLHTIVQHISTMMSLEPGDIILTGTPAGVGELKPGDSIYSELHYNGKPLVDMQFDCVKRPGPYVYRET</sequence>
<dbReference type="GO" id="GO:0050163">
    <property type="term" value="F:oxaloacetate tautomerase activity"/>
    <property type="evidence" value="ECO:0007669"/>
    <property type="project" value="UniProtKB-EC"/>
</dbReference>
<evidence type="ECO:0000256" key="11">
    <source>
        <dbReference type="ARBA" id="ARBA00056302"/>
    </source>
</evidence>
<comment type="catalytic activity">
    <reaction evidence="9">
        <text>oxaloacetate = enol-oxaloacetate</text>
        <dbReference type="Rhea" id="RHEA:16021"/>
        <dbReference type="ChEBI" id="CHEBI:16452"/>
        <dbReference type="ChEBI" id="CHEBI:17479"/>
        <dbReference type="EC" id="5.3.2.2"/>
    </reaction>
    <physiologicalReaction direction="right-to-left" evidence="9">
        <dbReference type="Rhea" id="RHEA:16023"/>
    </physiologicalReaction>
</comment>
<dbReference type="InterPro" id="IPR011234">
    <property type="entry name" value="Fumarylacetoacetase-like_C"/>
</dbReference>
<comment type="cofactor">
    <cofactor evidence="2">
        <name>Mg(2+)</name>
        <dbReference type="ChEBI" id="CHEBI:18420"/>
    </cofactor>
</comment>
<accession>A0A0P1KRK6</accession>
<organism evidence="13 14">
    <name type="scientific">Lachancea quebecensis</name>
    <dbReference type="NCBI Taxonomy" id="1654605"/>
    <lineage>
        <taxon>Eukaryota</taxon>
        <taxon>Fungi</taxon>
        <taxon>Dikarya</taxon>
        <taxon>Ascomycota</taxon>
        <taxon>Saccharomycotina</taxon>
        <taxon>Saccharomycetes</taxon>
        <taxon>Saccharomycetales</taxon>
        <taxon>Saccharomycetaceae</taxon>
        <taxon>Lachancea</taxon>
    </lineage>
</organism>
<evidence type="ECO:0000256" key="9">
    <source>
        <dbReference type="ARBA" id="ARBA00044911"/>
    </source>
</evidence>
<evidence type="ECO:0000256" key="3">
    <source>
        <dbReference type="ARBA" id="ARBA00004173"/>
    </source>
</evidence>
<dbReference type="GO" id="GO:0046872">
    <property type="term" value="F:metal ion binding"/>
    <property type="evidence" value="ECO:0007669"/>
    <property type="project" value="UniProtKB-KW"/>
</dbReference>
<dbReference type="PANTHER" id="PTHR11820:SF7">
    <property type="entry name" value="ACYLPYRUVASE FAHD1, MITOCHONDRIAL"/>
    <property type="match status" value="1"/>
</dbReference>
<name>A0A0P1KRK6_9SACH</name>
<comment type="function">
    <text evidence="11">Tautomerase that converts enol-oxaloacetate, a strong inhibitor of succinate dehydrogenase, to the physiological keto form of oxaloacetate.</text>
</comment>
<evidence type="ECO:0000256" key="2">
    <source>
        <dbReference type="ARBA" id="ARBA00001946"/>
    </source>
</evidence>
<keyword evidence="8" id="KW-0413">Isomerase</keyword>
<keyword evidence="5" id="KW-0479">Metal-binding</keyword>
<dbReference type="PANTHER" id="PTHR11820">
    <property type="entry name" value="ACYLPYRUVASE"/>
    <property type="match status" value="1"/>
</dbReference>
<comment type="subcellular location">
    <subcellularLocation>
        <location evidence="3">Mitochondrion</location>
    </subcellularLocation>
</comment>
<evidence type="ECO:0000256" key="10">
    <source>
        <dbReference type="ARBA" id="ARBA00044973"/>
    </source>
</evidence>
<protein>
    <recommendedName>
        <fullName evidence="10">oxaloacetate tautomerase</fullName>
        <ecNumber evidence="10">5.3.2.2</ecNumber>
    </recommendedName>
</protein>
<dbReference type="AlphaFoldDB" id="A0A0P1KRK6"/>
<evidence type="ECO:0000256" key="4">
    <source>
        <dbReference type="ARBA" id="ARBA00010211"/>
    </source>
</evidence>
<comment type="cofactor">
    <cofactor evidence="1">
        <name>Mn(2+)</name>
        <dbReference type="ChEBI" id="CHEBI:29035"/>
    </cofactor>
</comment>
<dbReference type="EC" id="5.3.2.2" evidence="10"/>
<dbReference type="EMBL" id="LN890537">
    <property type="protein sequence ID" value="CUS22377.1"/>
    <property type="molecule type" value="Genomic_DNA"/>
</dbReference>
<dbReference type="SUPFAM" id="SSF56529">
    <property type="entry name" value="FAH"/>
    <property type="match status" value="1"/>
</dbReference>
<dbReference type="GO" id="GO:0005739">
    <property type="term" value="C:mitochondrion"/>
    <property type="evidence" value="ECO:0007669"/>
    <property type="project" value="UniProtKB-SubCell"/>
</dbReference>
<dbReference type="GO" id="GO:0018773">
    <property type="term" value="F:acetylpyruvate hydrolase activity"/>
    <property type="evidence" value="ECO:0007669"/>
    <property type="project" value="TreeGrafter"/>
</dbReference>
<reference evidence="14" key="1">
    <citation type="submission" date="2015-10" db="EMBL/GenBank/DDBJ databases">
        <authorList>
            <person name="Devillers H."/>
        </authorList>
    </citation>
    <scope>NUCLEOTIDE SEQUENCE [LARGE SCALE GENOMIC DNA]</scope>
</reference>
<proteinExistence type="inferred from homology"/>
<dbReference type="Pfam" id="PF01557">
    <property type="entry name" value="FAA_hydrolase"/>
    <property type="match status" value="1"/>
</dbReference>
<keyword evidence="7" id="KW-0496">Mitochondrion</keyword>
<evidence type="ECO:0000256" key="6">
    <source>
        <dbReference type="ARBA" id="ARBA00022842"/>
    </source>
</evidence>
<evidence type="ECO:0000256" key="7">
    <source>
        <dbReference type="ARBA" id="ARBA00023128"/>
    </source>
</evidence>
<comment type="similarity">
    <text evidence="4">Belongs to the FAH family.</text>
</comment>
<evidence type="ECO:0000256" key="1">
    <source>
        <dbReference type="ARBA" id="ARBA00001936"/>
    </source>
</evidence>
<dbReference type="OrthoDB" id="74910at2759"/>
<keyword evidence="14" id="KW-1185">Reference proteome</keyword>
<evidence type="ECO:0000313" key="14">
    <source>
        <dbReference type="Proteomes" id="UP000236544"/>
    </source>
</evidence>
<evidence type="ECO:0000256" key="5">
    <source>
        <dbReference type="ARBA" id="ARBA00022723"/>
    </source>
</evidence>
<dbReference type="Proteomes" id="UP000236544">
    <property type="component" value="Unassembled WGS sequence"/>
</dbReference>
<gene>
    <name evidence="13" type="ORF">LAQU0_S05e03994g</name>
</gene>
<feature type="domain" description="Fumarylacetoacetase-like C-terminal" evidence="12">
    <location>
        <begin position="11"/>
        <end position="235"/>
    </location>
</feature>
<evidence type="ECO:0000259" key="12">
    <source>
        <dbReference type="Pfam" id="PF01557"/>
    </source>
</evidence>
<dbReference type="Gene3D" id="3.90.850.10">
    <property type="entry name" value="Fumarylacetoacetase-like, C-terminal domain"/>
    <property type="match status" value="1"/>
</dbReference>